<name>A0A518DDM2_9BACT</name>
<dbReference type="InterPro" id="IPR036291">
    <property type="entry name" value="NAD(P)-bd_dom_sf"/>
</dbReference>
<dbReference type="Pfam" id="PF19051">
    <property type="entry name" value="GFO_IDH_MocA_C2"/>
    <property type="match status" value="1"/>
</dbReference>
<dbReference type="RefSeq" id="WP_145286396.1">
    <property type="nucleotide sequence ID" value="NZ_CP036291.1"/>
</dbReference>
<sequence>MHTNDLDRAGNRREFLRRAAAIAGAAAAVPATRLWAGAPSDRLGVACVGTGGMGGMHLDWLAQQPDVRVVAVCDVDAGHLKGASARFPDALASGDFREVVGRPDVDVVFVATPDHWHALVGIAAARAGKHLYCEKPLTNSIGEGRALCKAVADAGVVLQTGSMERSNPGASAAKQLVDQGRLGEVHTVRIHLPNLDAHLQEVEHFTTPPPDADPPAGLDYDFWLGHTPVSPYNEKRCHFFWRFHRRYGGGEITDRGAHVIDLAHMILGLDATGPTRVEATGTPPRGGFYDAFITFNFENHYPTGMKMVGDNSAPRGLTLEGTEGKLFVAVHGCGLSAEPPSLLQGVELPRVDPYAVHRRGFLDAVRGGRPVAAGAEAGHRTASACHLINLAMVTGKPFAWDPATELSDSDAVNALLSPSMRSPWRL</sequence>
<dbReference type="InterPro" id="IPR043906">
    <property type="entry name" value="Gfo/Idh/MocA_OxRdtase_bact_C"/>
</dbReference>
<dbReference type="GO" id="GO:0000166">
    <property type="term" value="F:nucleotide binding"/>
    <property type="evidence" value="ECO:0007669"/>
    <property type="project" value="InterPro"/>
</dbReference>
<feature type="domain" description="Gfo/Idh/MocA-like oxidoreductase bacterial type C-terminal" evidence="3">
    <location>
        <begin position="212"/>
        <end position="425"/>
    </location>
</feature>
<evidence type="ECO:0000313" key="5">
    <source>
        <dbReference type="Proteomes" id="UP000317429"/>
    </source>
</evidence>
<dbReference type="OrthoDB" id="9788246at2"/>
<dbReference type="InterPro" id="IPR050463">
    <property type="entry name" value="Gfo/Idh/MocA_oxidrdct_glycsds"/>
</dbReference>
<evidence type="ECO:0000256" key="1">
    <source>
        <dbReference type="ARBA" id="ARBA00023002"/>
    </source>
</evidence>
<evidence type="ECO:0000313" key="4">
    <source>
        <dbReference type="EMBL" id="QDU89578.1"/>
    </source>
</evidence>
<accession>A0A518DDM2</accession>
<dbReference type="Gene3D" id="3.30.360.10">
    <property type="entry name" value="Dihydrodipicolinate Reductase, domain 2"/>
    <property type="match status" value="1"/>
</dbReference>
<evidence type="ECO:0000259" key="2">
    <source>
        <dbReference type="Pfam" id="PF01408"/>
    </source>
</evidence>
<evidence type="ECO:0000259" key="3">
    <source>
        <dbReference type="Pfam" id="PF19051"/>
    </source>
</evidence>
<keyword evidence="5" id="KW-1185">Reference proteome</keyword>
<dbReference type="InterPro" id="IPR006311">
    <property type="entry name" value="TAT_signal"/>
</dbReference>
<reference evidence="4 5" key="1">
    <citation type="submission" date="2019-02" db="EMBL/GenBank/DDBJ databases">
        <title>Deep-cultivation of Planctomycetes and their phenomic and genomic characterization uncovers novel biology.</title>
        <authorList>
            <person name="Wiegand S."/>
            <person name="Jogler M."/>
            <person name="Boedeker C."/>
            <person name="Pinto D."/>
            <person name="Vollmers J."/>
            <person name="Rivas-Marin E."/>
            <person name="Kohn T."/>
            <person name="Peeters S.H."/>
            <person name="Heuer A."/>
            <person name="Rast P."/>
            <person name="Oberbeckmann S."/>
            <person name="Bunk B."/>
            <person name="Jeske O."/>
            <person name="Meyerdierks A."/>
            <person name="Storesund J.E."/>
            <person name="Kallscheuer N."/>
            <person name="Luecker S."/>
            <person name="Lage O.M."/>
            <person name="Pohl T."/>
            <person name="Merkel B.J."/>
            <person name="Hornburger P."/>
            <person name="Mueller R.-W."/>
            <person name="Bruemmer F."/>
            <person name="Labrenz M."/>
            <person name="Spormann A.M."/>
            <person name="Op den Camp H."/>
            <person name="Overmann J."/>
            <person name="Amann R."/>
            <person name="Jetten M.S.M."/>
            <person name="Mascher T."/>
            <person name="Medema M.H."/>
            <person name="Devos D.P."/>
            <person name="Kaster A.-K."/>
            <person name="Ovreas L."/>
            <person name="Rohde M."/>
            <person name="Galperin M.Y."/>
            <person name="Jogler C."/>
        </authorList>
    </citation>
    <scope>NUCLEOTIDE SEQUENCE [LARGE SCALE GENOMIC DNA]</scope>
    <source>
        <strain evidence="4 5">Pla175</strain>
    </source>
</reference>
<dbReference type="GO" id="GO:0050112">
    <property type="term" value="F:inositol 2-dehydrogenase (NAD+) activity"/>
    <property type="evidence" value="ECO:0007669"/>
    <property type="project" value="UniProtKB-EC"/>
</dbReference>
<dbReference type="PANTHER" id="PTHR43818:SF11">
    <property type="entry name" value="BCDNA.GH03377"/>
    <property type="match status" value="1"/>
</dbReference>
<dbReference type="EMBL" id="CP036291">
    <property type="protein sequence ID" value="QDU89578.1"/>
    <property type="molecule type" value="Genomic_DNA"/>
</dbReference>
<protein>
    <submittedName>
        <fullName evidence="4">Inositol 2-dehydrogenase</fullName>
        <ecNumber evidence="4">1.1.1.18</ecNumber>
    </submittedName>
</protein>
<proteinExistence type="predicted"/>
<dbReference type="Gene3D" id="3.40.50.720">
    <property type="entry name" value="NAD(P)-binding Rossmann-like Domain"/>
    <property type="match status" value="1"/>
</dbReference>
<dbReference type="PROSITE" id="PS51318">
    <property type="entry name" value="TAT"/>
    <property type="match status" value="1"/>
</dbReference>
<feature type="domain" description="Gfo/Idh/MocA-like oxidoreductase N-terminal" evidence="2">
    <location>
        <begin position="44"/>
        <end position="161"/>
    </location>
</feature>
<dbReference type="SUPFAM" id="SSF51735">
    <property type="entry name" value="NAD(P)-binding Rossmann-fold domains"/>
    <property type="match status" value="1"/>
</dbReference>
<gene>
    <name evidence="4" type="primary">iolG_8</name>
    <name evidence="4" type="ORF">Pla175_29700</name>
</gene>
<dbReference type="PANTHER" id="PTHR43818">
    <property type="entry name" value="BCDNA.GH03377"/>
    <property type="match status" value="1"/>
</dbReference>
<dbReference type="Proteomes" id="UP000317429">
    <property type="component" value="Chromosome"/>
</dbReference>
<dbReference type="SUPFAM" id="SSF55347">
    <property type="entry name" value="Glyceraldehyde-3-phosphate dehydrogenase-like, C-terminal domain"/>
    <property type="match status" value="1"/>
</dbReference>
<dbReference type="Pfam" id="PF01408">
    <property type="entry name" value="GFO_IDH_MocA"/>
    <property type="match status" value="1"/>
</dbReference>
<dbReference type="AlphaFoldDB" id="A0A518DDM2"/>
<organism evidence="4 5">
    <name type="scientific">Pirellulimonas nuda</name>
    <dbReference type="NCBI Taxonomy" id="2528009"/>
    <lineage>
        <taxon>Bacteria</taxon>
        <taxon>Pseudomonadati</taxon>
        <taxon>Planctomycetota</taxon>
        <taxon>Planctomycetia</taxon>
        <taxon>Pirellulales</taxon>
        <taxon>Lacipirellulaceae</taxon>
        <taxon>Pirellulimonas</taxon>
    </lineage>
</organism>
<dbReference type="EC" id="1.1.1.18" evidence="4"/>
<dbReference type="InterPro" id="IPR000683">
    <property type="entry name" value="Gfo/Idh/MocA-like_OxRdtase_N"/>
</dbReference>
<keyword evidence="1 4" id="KW-0560">Oxidoreductase</keyword>
<dbReference type="KEGG" id="pnd:Pla175_29700"/>